<name>T0Q7Y9_SAPDV</name>
<keyword evidence="6" id="KW-1185">Reference proteome</keyword>
<dbReference type="GO" id="GO:0008616">
    <property type="term" value="P:tRNA queuosine(34) biosynthetic process"/>
    <property type="evidence" value="ECO:0007669"/>
    <property type="project" value="UniProtKB-KW"/>
</dbReference>
<dbReference type="GeneID" id="19949360"/>
<dbReference type="STRING" id="1156394.T0Q7Y9"/>
<dbReference type="GO" id="GO:0051075">
    <property type="term" value="F:S-adenosylmethionine:tRNA ribosyltransferase-isomerase activity"/>
    <property type="evidence" value="ECO:0007669"/>
    <property type="project" value="TreeGrafter"/>
</dbReference>
<dbReference type="InParanoid" id="T0Q7Y9"/>
<evidence type="ECO:0000256" key="1">
    <source>
        <dbReference type="ARBA" id="ARBA00022490"/>
    </source>
</evidence>
<dbReference type="OMA" id="YSYGDGM"/>
<keyword evidence="4" id="KW-0671">Queuosine biosynthesis</keyword>
<protein>
    <recommendedName>
        <fullName evidence="7">S-adenosylmethionine:tRNA ribosyltransferase-isomerase</fullName>
    </recommendedName>
</protein>
<dbReference type="NCBIfam" id="NF001140">
    <property type="entry name" value="PRK00147.1"/>
    <property type="match status" value="1"/>
</dbReference>
<keyword evidence="3" id="KW-0949">S-adenosyl-L-methionine</keyword>
<dbReference type="Proteomes" id="UP000030762">
    <property type="component" value="Unassembled WGS sequence"/>
</dbReference>
<dbReference type="PANTHER" id="PTHR30307:SF0">
    <property type="entry name" value="S-ADENOSYLMETHIONINE:TRNA RIBOSYLTRANSFERASE-ISOMERASE"/>
    <property type="match status" value="1"/>
</dbReference>
<sequence length="377" mass="41117">MSYHVPQWSSDDATAPPAVMCNVAIRKAMATAASYDFVIPADRIAQRPRPFGSQKLLVYRKATRGIEHTTFEALPSLLTPGDLLVLNDTRVVPAQVRLTTPIDGCVSLLFLDPLRAEHTSMDVLLSAPLPLGTTLSLPEGLTFRVDTLVGGVPEVHTGTLFGLTHEPLHTYLARVGEMPLPPYVARVPDKEDEAAYQTSVANTPGAIAAPTAGLHFYPALLQQLSDAGIDHVCVTLHVGYGTFRSFASEFVEQHRMDRERYHVSSATRAAIRKARAEGRRVIAVGTTATRVLETIGAGFDDASTAPLEGESGIFIYPPYTFQVLNGLFTNFHYPKTSVLTLTAAFCGSQEALLDTIYKEAMDKEYLWYSYGDGMLVL</sequence>
<dbReference type="InterPro" id="IPR042118">
    <property type="entry name" value="QueA_dom1"/>
</dbReference>
<dbReference type="SUPFAM" id="SSF111337">
    <property type="entry name" value="QueA-like"/>
    <property type="match status" value="1"/>
</dbReference>
<evidence type="ECO:0000256" key="3">
    <source>
        <dbReference type="ARBA" id="ARBA00022691"/>
    </source>
</evidence>
<accession>T0Q7Y9</accession>
<dbReference type="InterPro" id="IPR042119">
    <property type="entry name" value="QueA_dom2"/>
</dbReference>
<keyword evidence="2" id="KW-0808">Transferase</keyword>
<evidence type="ECO:0008006" key="7">
    <source>
        <dbReference type="Google" id="ProtNLM"/>
    </source>
</evidence>
<proteinExistence type="predicted"/>
<dbReference type="eggNOG" id="ENOG502S12P">
    <property type="taxonomic scope" value="Eukaryota"/>
</dbReference>
<dbReference type="EMBL" id="JH767157">
    <property type="protein sequence ID" value="EQC33954.1"/>
    <property type="molecule type" value="Genomic_DNA"/>
</dbReference>
<dbReference type="Gene3D" id="2.40.10.240">
    <property type="entry name" value="QueA-like"/>
    <property type="match status" value="1"/>
</dbReference>
<reference evidence="5 6" key="1">
    <citation type="submission" date="2012-04" db="EMBL/GenBank/DDBJ databases">
        <title>The Genome Sequence of Saprolegnia declina VS20.</title>
        <authorList>
            <consortium name="The Broad Institute Genome Sequencing Platform"/>
            <person name="Russ C."/>
            <person name="Nusbaum C."/>
            <person name="Tyler B."/>
            <person name="van West P."/>
            <person name="Dieguez-Uribeondo J."/>
            <person name="de Bruijn I."/>
            <person name="Tripathy S."/>
            <person name="Jiang R."/>
            <person name="Young S.K."/>
            <person name="Zeng Q."/>
            <person name="Gargeya S."/>
            <person name="Fitzgerald M."/>
            <person name="Haas B."/>
            <person name="Abouelleil A."/>
            <person name="Alvarado L."/>
            <person name="Arachchi H.M."/>
            <person name="Berlin A."/>
            <person name="Chapman S.B."/>
            <person name="Goldberg J."/>
            <person name="Griggs A."/>
            <person name="Gujja S."/>
            <person name="Hansen M."/>
            <person name="Howarth C."/>
            <person name="Imamovic A."/>
            <person name="Larimer J."/>
            <person name="McCowen C."/>
            <person name="Montmayeur A."/>
            <person name="Murphy C."/>
            <person name="Neiman D."/>
            <person name="Pearson M."/>
            <person name="Priest M."/>
            <person name="Roberts A."/>
            <person name="Saif S."/>
            <person name="Shea T."/>
            <person name="Sisk P."/>
            <person name="Sykes S."/>
            <person name="Wortman J."/>
            <person name="Nusbaum C."/>
            <person name="Birren B."/>
        </authorList>
    </citation>
    <scope>NUCLEOTIDE SEQUENCE [LARGE SCALE GENOMIC DNA]</scope>
    <source>
        <strain evidence="5 6">VS20</strain>
    </source>
</reference>
<dbReference type="OrthoDB" id="1448at2759"/>
<organism evidence="5 6">
    <name type="scientific">Saprolegnia diclina (strain VS20)</name>
    <dbReference type="NCBI Taxonomy" id="1156394"/>
    <lineage>
        <taxon>Eukaryota</taxon>
        <taxon>Sar</taxon>
        <taxon>Stramenopiles</taxon>
        <taxon>Oomycota</taxon>
        <taxon>Saprolegniomycetes</taxon>
        <taxon>Saprolegniales</taxon>
        <taxon>Saprolegniaceae</taxon>
        <taxon>Saprolegnia</taxon>
    </lineage>
</organism>
<dbReference type="InterPro" id="IPR003699">
    <property type="entry name" value="QueA"/>
</dbReference>
<dbReference type="InterPro" id="IPR036100">
    <property type="entry name" value="QueA_sf"/>
</dbReference>
<evidence type="ECO:0000256" key="2">
    <source>
        <dbReference type="ARBA" id="ARBA00022679"/>
    </source>
</evidence>
<evidence type="ECO:0000313" key="6">
    <source>
        <dbReference type="Proteomes" id="UP000030762"/>
    </source>
</evidence>
<dbReference type="VEuPathDB" id="FungiDB:SDRG_08633"/>
<dbReference type="RefSeq" id="XP_008612749.1">
    <property type="nucleotide sequence ID" value="XM_008614527.1"/>
</dbReference>
<dbReference type="Gene3D" id="3.40.1780.10">
    <property type="entry name" value="QueA-like"/>
    <property type="match status" value="1"/>
</dbReference>
<gene>
    <name evidence="5" type="ORF">SDRG_08633</name>
</gene>
<evidence type="ECO:0000313" key="5">
    <source>
        <dbReference type="EMBL" id="EQC33954.1"/>
    </source>
</evidence>
<dbReference type="AlphaFoldDB" id="T0Q7Y9"/>
<dbReference type="NCBIfam" id="TIGR00113">
    <property type="entry name" value="queA"/>
    <property type="match status" value="1"/>
</dbReference>
<evidence type="ECO:0000256" key="4">
    <source>
        <dbReference type="ARBA" id="ARBA00022785"/>
    </source>
</evidence>
<keyword evidence="1" id="KW-0963">Cytoplasm</keyword>
<dbReference type="Pfam" id="PF02547">
    <property type="entry name" value="Queuosine_synth"/>
    <property type="match status" value="1"/>
</dbReference>
<dbReference type="PANTHER" id="PTHR30307">
    <property type="entry name" value="S-ADENOSYLMETHIONINE:TRNA RIBOSYLTRANSFERASE-ISOMERASE"/>
    <property type="match status" value="1"/>
</dbReference>